<keyword evidence="4" id="KW-1185">Reference proteome</keyword>
<dbReference type="PANTHER" id="PTHR30290:SF19">
    <property type="entry name" value="ABC TRANSPORTER PERIPLASMIC BINDING PROTEIN"/>
    <property type="match status" value="1"/>
</dbReference>
<organism evidence="3 4">
    <name type="scientific">Buttiauxella warmboldiae</name>
    <dbReference type="NCBI Taxonomy" id="82993"/>
    <lineage>
        <taxon>Bacteria</taxon>
        <taxon>Pseudomonadati</taxon>
        <taxon>Pseudomonadota</taxon>
        <taxon>Gammaproteobacteria</taxon>
        <taxon>Enterobacterales</taxon>
        <taxon>Enterobacteriaceae</taxon>
        <taxon>Buttiauxella</taxon>
    </lineage>
</organism>
<evidence type="ECO:0000259" key="1">
    <source>
        <dbReference type="Pfam" id="PF00496"/>
    </source>
</evidence>
<dbReference type="OrthoDB" id="5894719at2"/>
<dbReference type="EMBL" id="RPOH01000062">
    <property type="protein sequence ID" value="RPH24710.1"/>
    <property type="molecule type" value="Genomic_DNA"/>
</dbReference>
<gene>
    <name evidence="3" type="ORF">EHN07_14300</name>
</gene>
<dbReference type="InterPro" id="IPR025370">
    <property type="entry name" value="SgrR_HTH_N"/>
</dbReference>
<protein>
    <submittedName>
        <fullName evidence="3">SgrR family transcriptional regulator</fullName>
    </submittedName>
</protein>
<dbReference type="InterPro" id="IPR000914">
    <property type="entry name" value="SBP_5_dom"/>
</dbReference>
<dbReference type="PANTHER" id="PTHR30290">
    <property type="entry name" value="PERIPLASMIC BINDING COMPONENT OF ABC TRANSPORTER"/>
    <property type="match status" value="1"/>
</dbReference>
<dbReference type="SUPFAM" id="SSF53850">
    <property type="entry name" value="Periplasmic binding protein-like II"/>
    <property type="match status" value="1"/>
</dbReference>
<comment type="caution">
    <text evidence="3">The sequence shown here is derived from an EMBL/GenBank/DDBJ whole genome shotgun (WGS) entry which is preliminary data.</text>
</comment>
<dbReference type="Gene3D" id="3.40.190.10">
    <property type="entry name" value="Periplasmic binding protein-like II"/>
    <property type="match status" value="1"/>
</dbReference>
<dbReference type="GO" id="GO:1904680">
    <property type="term" value="F:peptide transmembrane transporter activity"/>
    <property type="evidence" value="ECO:0007669"/>
    <property type="project" value="TreeGrafter"/>
</dbReference>
<feature type="domain" description="Solute-binding protein family 5" evidence="1">
    <location>
        <begin position="165"/>
        <end position="303"/>
    </location>
</feature>
<name>A0A3N5DG93_9ENTR</name>
<dbReference type="Pfam" id="PF12793">
    <property type="entry name" value="SgrR_N"/>
    <property type="match status" value="1"/>
</dbReference>
<dbReference type="RefSeq" id="WP_124024769.1">
    <property type="nucleotide sequence ID" value="NZ_RPOH01000062.1"/>
</dbReference>
<dbReference type="Pfam" id="PF00496">
    <property type="entry name" value="SBP_bac_5"/>
    <property type="match status" value="1"/>
</dbReference>
<evidence type="ECO:0000259" key="2">
    <source>
        <dbReference type="Pfam" id="PF12793"/>
    </source>
</evidence>
<dbReference type="AlphaFoldDB" id="A0A3N5DG93"/>
<evidence type="ECO:0000313" key="3">
    <source>
        <dbReference type="EMBL" id="RPH24710.1"/>
    </source>
</evidence>
<reference evidence="3 4" key="1">
    <citation type="submission" date="2018-11" db="EMBL/GenBank/DDBJ databases">
        <title>Draft genome sequence of Buttiauxella warmboldiae CCUG 35512.</title>
        <authorList>
            <person name="Salva-Serra F."/>
            <person name="Marathe N."/>
            <person name="Moore E."/>
            <person name="Svensson L."/>
            <person name="Engstrom-Jakobsson H."/>
        </authorList>
    </citation>
    <scope>NUCLEOTIDE SEQUENCE [LARGE SCALE GENOMIC DNA]</scope>
    <source>
        <strain evidence="3 4">CCUG 35512</strain>
    </source>
</reference>
<dbReference type="GO" id="GO:0015833">
    <property type="term" value="P:peptide transport"/>
    <property type="evidence" value="ECO:0007669"/>
    <property type="project" value="TreeGrafter"/>
</dbReference>
<dbReference type="Proteomes" id="UP000268615">
    <property type="component" value="Unassembled WGS sequence"/>
</dbReference>
<evidence type="ECO:0000313" key="4">
    <source>
        <dbReference type="Proteomes" id="UP000268615"/>
    </source>
</evidence>
<dbReference type="InterPro" id="IPR039424">
    <property type="entry name" value="SBP_5"/>
</dbReference>
<accession>A0A3N5DG93</accession>
<sequence>MRLLNRLNQFQRLWQPSAGETQQVTVAELAARCFCSERHVRTLLNQLQEAGWLNWHAQSGRGKRGTLAFLVTPESVRSGMMEQVLHKGQHQNALELAQIAPEQLRQLLQPFLGGQWQNDTPTLRIPYYRPLEPLQPGFLAGRAEQHLAGQIFAGLTRFASSNTAPQPDIAHHWHVCEDGLSWDFFIRSTLHWHNGEPVETAQLQQRLIMLLTLPAMRRLFISVKSIELAHSHCIRFVLHTPDYWLAHRLASYCSRLAHPEDTQLGCGPFRISSFKETLVRIESFDSYHLSHPLLKAVEYWITPQLFDTELGTSCRHPVQIAIGQQNELVHLRPVGNSISLGFCYLAIKQHGNLTPEQARYLLQIIQQQQLIASLPVDESLITPSREMIPGWKLPEWPMSRAVVLPARLTLVYHLPVELHVMAQQLKKHLADLGCELRLVFHNAKNWTQCTALAEADLIMGDRLIGEAPVYTLEQWLRSDELWPAVLSERQYAHLQATLDGVQIHPDEHTRNSGMQEVFHALMRDAIVSPLFNYRYQISAPPGVNGIELNAWGWFDFTQAWLPPPTMA</sequence>
<feature type="domain" description="Transcriptional regulator SgrR N-terminal HTH" evidence="2">
    <location>
        <begin position="7"/>
        <end position="119"/>
    </location>
</feature>
<proteinExistence type="predicted"/>